<dbReference type="Proteomes" id="UP000601435">
    <property type="component" value="Unassembled WGS sequence"/>
</dbReference>
<reference evidence="3" key="1">
    <citation type="submission" date="2021-02" db="EMBL/GenBank/DDBJ databases">
        <authorList>
            <person name="Dougan E. K."/>
            <person name="Rhodes N."/>
            <person name="Thang M."/>
            <person name="Chan C."/>
        </authorList>
    </citation>
    <scope>NUCLEOTIDE SEQUENCE</scope>
</reference>
<proteinExistence type="predicted"/>
<dbReference type="AlphaFoldDB" id="A0A812WCS1"/>
<dbReference type="PANTHER" id="PTHR38019">
    <property type="entry name" value="KDA ANTIGEN P200, PUTATIVE-RELATED"/>
    <property type="match status" value="1"/>
</dbReference>
<evidence type="ECO:0000313" key="3">
    <source>
        <dbReference type="EMBL" id="CAE7669717.1"/>
    </source>
</evidence>
<accession>A0A812WCS1</accession>
<evidence type="ECO:0000256" key="2">
    <source>
        <dbReference type="SAM" id="MobiDB-lite"/>
    </source>
</evidence>
<protein>
    <submittedName>
        <fullName evidence="3">KDM1B protein</fullName>
    </submittedName>
</protein>
<feature type="compositionally biased region" description="Basic and acidic residues" evidence="2">
    <location>
        <begin position="1"/>
        <end position="11"/>
    </location>
</feature>
<feature type="compositionally biased region" description="Basic and acidic residues" evidence="2">
    <location>
        <begin position="30"/>
        <end position="59"/>
    </location>
</feature>
<feature type="region of interest" description="Disordered" evidence="2">
    <location>
        <begin position="83"/>
        <end position="106"/>
    </location>
</feature>
<gene>
    <name evidence="3" type="primary">KDM1B</name>
    <name evidence="3" type="ORF">SNEC2469_LOCUS19164</name>
</gene>
<feature type="region of interest" description="Disordered" evidence="2">
    <location>
        <begin position="26"/>
        <end position="71"/>
    </location>
</feature>
<feature type="region of interest" description="Disordered" evidence="2">
    <location>
        <begin position="1"/>
        <end position="20"/>
    </location>
</feature>
<evidence type="ECO:0000313" key="4">
    <source>
        <dbReference type="Proteomes" id="UP000601435"/>
    </source>
</evidence>
<name>A0A812WCS1_9DINO</name>
<keyword evidence="1" id="KW-0175">Coiled coil</keyword>
<organism evidence="3 4">
    <name type="scientific">Symbiodinium necroappetens</name>
    <dbReference type="NCBI Taxonomy" id="1628268"/>
    <lineage>
        <taxon>Eukaryota</taxon>
        <taxon>Sar</taxon>
        <taxon>Alveolata</taxon>
        <taxon>Dinophyceae</taxon>
        <taxon>Suessiales</taxon>
        <taxon>Symbiodiniaceae</taxon>
        <taxon>Symbiodinium</taxon>
    </lineage>
</organism>
<dbReference type="EMBL" id="CAJNJA010032675">
    <property type="protein sequence ID" value="CAE7669717.1"/>
    <property type="molecule type" value="Genomic_DNA"/>
</dbReference>
<evidence type="ECO:0000256" key="1">
    <source>
        <dbReference type="SAM" id="Coils"/>
    </source>
</evidence>
<sequence length="964" mass="107160">MPKCHSLDLKPTRLPAKSLQGMVRSLTQQPKDEVKEHDRCQKDFSDNKASTDEKTELKGSTKGKISQLQSDITTTEEAISKLKEDSEEMAKQLQAAKENREKEMGEFADTVAEQQHTQKLLGEALEALQTFYAKPALVQVRRHEADPKPEDFKEYKNNAGGEKVMALIREVSDSSATLEKEAKQADEDSRIAFEKLSDETKAEMRSATEETNNKAIHKADLEADLAEAKQVLRLTKDELESLSDSIDAIHKSCDFVVDNSAVRQEARGQEIKAGKFYMLLKGFRSQGFELSQRDHYPSRKEVLCALNGRVDMIGADVEGELRNLICQERVAGYAQLDALQLGMLLRARVACCTCVSHEARDADADGGDDEVIDDLYRTIAIFAWGREEGVTMKSLANYDETNPKAVIDSPRSLQACRQEGVLPQELIFKPVEAFQERNLSPRLVKLRYDFFEAKRRDLLAAARRARDSILADEHRDKENSKHQLELAAQDGVVMQRIGSLDAKLDTLEAVATKDCPKCGRMVFRHMGDEHWVLVMKLSKNDFCYGSKRWNDGKSFNPDKMIDTTMPNIRSYDAKHIAFHKLKHVDAIKLQTNRLAGFREMPVIEFAGKGTPETLMTKNSVKLKKHPNWHDWWNWKRAFGSDRNRAPAFFRAGRIVTDPKPVCRNKGWRISGCGKPCMFCMMAGDGWGCPTSARHNDISSGIGLNAAYCGGGGKDDCSASGHWSGDNRVLVWARFSAYQMTTTTTTTAACKSGDCCGSFGGQGPWRCDGLDPKKCNDTFVEVVPTEHVQCGTVNGICMAAGSSCQNRAETTVTETVYTHFDMAEVSVSGGHAGLWGNPPENIRSGNPREKTWAVWAEIPEMPAGGSITMTYQYTVGYGCTGRQGGPTFDVYVGRTKITDTSQGPFLDYPADHCGGTGCSTCYSPLQTLVMQVAPGTQGDFTTEIVNNLRNFHLKIEEIRLTTPIL</sequence>
<keyword evidence="4" id="KW-1185">Reference proteome</keyword>
<dbReference type="OrthoDB" id="419544at2759"/>
<dbReference type="PANTHER" id="PTHR38019:SF1">
    <property type="entry name" value="N-ACETYLTRANSFERASE DOMAIN-CONTAINING PROTEIN"/>
    <property type="match status" value="1"/>
</dbReference>
<feature type="coiled-coil region" evidence="1">
    <location>
        <begin position="218"/>
        <end position="245"/>
    </location>
</feature>
<comment type="caution">
    <text evidence="3">The sequence shown here is derived from an EMBL/GenBank/DDBJ whole genome shotgun (WGS) entry which is preliminary data.</text>
</comment>